<dbReference type="InterPro" id="IPR043502">
    <property type="entry name" value="DNA/RNA_pol_sf"/>
</dbReference>
<dbReference type="GO" id="GO:0000166">
    <property type="term" value="F:nucleotide binding"/>
    <property type="evidence" value="ECO:0007669"/>
    <property type="project" value="InterPro"/>
</dbReference>
<evidence type="ECO:0000256" key="1">
    <source>
        <dbReference type="ARBA" id="ARBA00005755"/>
    </source>
</evidence>
<dbReference type="Proteomes" id="UP001165121">
    <property type="component" value="Unassembled WGS sequence"/>
</dbReference>
<dbReference type="InterPro" id="IPR036397">
    <property type="entry name" value="RNaseH_sf"/>
</dbReference>
<dbReference type="Gene3D" id="3.30.420.10">
    <property type="entry name" value="Ribonuclease H-like superfamily/Ribonuclease H"/>
    <property type="match status" value="1"/>
</dbReference>
<dbReference type="EMBL" id="BSXT01018933">
    <property type="protein sequence ID" value="GMG16383.1"/>
    <property type="molecule type" value="Genomic_DNA"/>
</dbReference>
<dbReference type="GO" id="GO:0003887">
    <property type="term" value="F:DNA-directed DNA polymerase activity"/>
    <property type="evidence" value="ECO:0007669"/>
    <property type="project" value="UniProtKB-KW"/>
</dbReference>
<dbReference type="AlphaFoldDB" id="A0A9W6YM90"/>
<proteinExistence type="inferred from homology"/>
<evidence type="ECO:0000259" key="9">
    <source>
        <dbReference type="Pfam" id="PF03175"/>
    </source>
</evidence>
<dbReference type="PANTHER" id="PTHR48144">
    <property type="entry name" value="DNA-DIRECTED DNA POLYMERASE"/>
    <property type="match status" value="1"/>
</dbReference>
<protein>
    <recommendedName>
        <fullName evidence="2">DNA-directed DNA polymerase</fullName>
        <ecNumber evidence="2">2.7.7.7</ecNumber>
    </recommendedName>
</protein>
<dbReference type="GO" id="GO:0003677">
    <property type="term" value="F:DNA binding"/>
    <property type="evidence" value="ECO:0007669"/>
    <property type="project" value="UniProtKB-KW"/>
</dbReference>
<keyword evidence="7" id="KW-0238">DNA-binding</keyword>
<dbReference type="EC" id="2.7.7.7" evidence="2"/>
<keyword evidence="11" id="KW-1185">Reference proteome</keyword>
<evidence type="ECO:0000256" key="4">
    <source>
        <dbReference type="ARBA" id="ARBA00022695"/>
    </source>
</evidence>
<keyword evidence="3" id="KW-0808">Transferase</keyword>
<evidence type="ECO:0000313" key="11">
    <source>
        <dbReference type="Proteomes" id="UP001165121"/>
    </source>
</evidence>
<reference evidence="10" key="1">
    <citation type="submission" date="2023-04" db="EMBL/GenBank/DDBJ databases">
        <title>Phytophthora fragariaefolia NBRC 109709.</title>
        <authorList>
            <person name="Ichikawa N."/>
            <person name="Sato H."/>
            <person name="Tonouchi N."/>
        </authorList>
    </citation>
    <scope>NUCLEOTIDE SEQUENCE</scope>
    <source>
        <strain evidence="10">NBRC 109709</strain>
    </source>
</reference>
<keyword evidence="6" id="KW-0239">DNA-directed DNA polymerase</keyword>
<evidence type="ECO:0000256" key="8">
    <source>
        <dbReference type="ARBA" id="ARBA00049244"/>
    </source>
</evidence>
<dbReference type="PANTHER" id="PTHR48144:SF2">
    <property type="entry name" value="DNA-DIRECTED DNA POLYMERASE"/>
    <property type="match status" value="1"/>
</dbReference>
<dbReference type="OrthoDB" id="10265614at2759"/>
<evidence type="ECO:0000256" key="6">
    <source>
        <dbReference type="ARBA" id="ARBA00022932"/>
    </source>
</evidence>
<dbReference type="GO" id="GO:0006260">
    <property type="term" value="P:DNA replication"/>
    <property type="evidence" value="ECO:0007669"/>
    <property type="project" value="UniProtKB-KW"/>
</dbReference>
<keyword evidence="4" id="KW-0548">Nucleotidyltransferase</keyword>
<dbReference type="Pfam" id="PF03175">
    <property type="entry name" value="DNA_pol_B_2"/>
    <property type="match status" value="1"/>
</dbReference>
<organism evidence="10 11">
    <name type="scientific">Phytophthora fragariaefolia</name>
    <dbReference type="NCBI Taxonomy" id="1490495"/>
    <lineage>
        <taxon>Eukaryota</taxon>
        <taxon>Sar</taxon>
        <taxon>Stramenopiles</taxon>
        <taxon>Oomycota</taxon>
        <taxon>Peronosporomycetes</taxon>
        <taxon>Peronosporales</taxon>
        <taxon>Peronosporaceae</taxon>
        <taxon>Phytophthora</taxon>
    </lineage>
</organism>
<evidence type="ECO:0000256" key="5">
    <source>
        <dbReference type="ARBA" id="ARBA00022705"/>
    </source>
</evidence>
<accession>A0A9W6YM90</accession>
<evidence type="ECO:0000256" key="3">
    <source>
        <dbReference type="ARBA" id="ARBA00022679"/>
    </source>
</evidence>
<evidence type="ECO:0000313" key="10">
    <source>
        <dbReference type="EMBL" id="GMG16383.1"/>
    </source>
</evidence>
<comment type="caution">
    <text evidence="10">The sequence shown here is derived from an EMBL/GenBank/DDBJ whole genome shotgun (WGS) entry which is preliminary data.</text>
</comment>
<sequence>MARDNGKYHLTHKLADFHAVSLYPSAMSELPGYVRGKGKLFKDSIPSDADYYVARVRFDSIDIKRHFPLLSFYENGSRNFTNDIVGRTMIVGKQALEDIVHFQVATYSVIEGIYWNEGFNDQITKTISKMSNARLKYKAESNPLQEVLKLMMNSSYGKLLMKPIVKTKVFVSGGEKKIDEYTRKNIHRMISRTPISDNLALFEEHKALSQHFSPVHLGIQILDSSKHIMNHVMCLAEDIDARIWYQGTDSMHIDYDSVQRLANAYRDLYSKELIGKQIGQFHVDFDLAGSKGNIFARESIILGKKSYLDVLACDGNDATGLHIRMKGIPSKLLEGDAYATYMKLFNGRSVSFDLTELCSININSKTQSVSKRTSFVRSFIGVDKLYRKARSFDKNITKKQVSTWAKSQKHIQQFSSRSKRFPLFKIASNNPNEWQMDLAFWEKQPILISVNINNRIGFAKLLNNKRAETVLKAIEDFVGKNEVLAIFSDNGSELSTNPLNRSLMSTLLVMVMQLRATTLSLER</sequence>
<evidence type="ECO:0000256" key="2">
    <source>
        <dbReference type="ARBA" id="ARBA00012417"/>
    </source>
</evidence>
<comment type="similarity">
    <text evidence="1">Belongs to the DNA polymerase type-B family.</text>
</comment>
<comment type="catalytic activity">
    <reaction evidence="8">
        <text>DNA(n) + a 2'-deoxyribonucleoside 5'-triphosphate = DNA(n+1) + diphosphate</text>
        <dbReference type="Rhea" id="RHEA:22508"/>
        <dbReference type="Rhea" id="RHEA-COMP:17339"/>
        <dbReference type="Rhea" id="RHEA-COMP:17340"/>
        <dbReference type="ChEBI" id="CHEBI:33019"/>
        <dbReference type="ChEBI" id="CHEBI:61560"/>
        <dbReference type="ChEBI" id="CHEBI:173112"/>
        <dbReference type="EC" id="2.7.7.7"/>
    </reaction>
</comment>
<dbReference type="SUPFAM" id="SSF56672">
    <property type="entry name" value="DNA/RNA polymerases"/>
    <property type="match status" value="1"/>
</dbReference>
<evidence type="ECO:0000256" key="7">
    <source>
        <dbReference type="ARBA" id="ARBA00023125"/>
    </source>
</evidence>
<name>A0A9W6YM90_9STRA</name>
<dbReference type="InterPro" id="IPR004868">
    <property type="entry name" value="DNA-dir_DNA_pol_B_mt/vir"/>
</dbReference>
<keyword evidence="5" id="KW-0235">DNA replication</keyword>
<gene>
    <name evidence="10" type="ORF">Pfra01_002974300</name>
</gene>
<feature type="domain" description="DNA-directed DNA polymerase family B mitochondria/virus" evidence="9">
    <location>
        <begin position="20"/>
        <end position="193"/>
    </location>
</feature>